<dbReference type="Pfam" id="PF05046">
    <property type="entry name" value="Img2"/>
    <property type="match status" value="1"/>
</dbReference>
<evidence type="ECO:0000256" key="5">
    <source>
        <dbReference type="ARBA" id="ARBA00023274"/>
    </source>
</evidence>
<gene>
    <name evidence="8" type="ORF">JR316_003661</name>
</gene>
<evidence type="ECO:0000256" key="3">
    <source>
        <dbReference type="ARBA" id="ARBA00022980"/>
    </source>
</evidence>
<feature type="region of interest" description="Disordered" evidence="7">
    <location>
        <begin position="13"/>
        <end position="47"/>
    </location>
</feature>
<dbReference type="InterPro" id="IPR007740">
    <property type="entry name" value="Ribosomal_mL49"/>
</dbReference>
<protein>
    <recommendedName>
        <fullName evidence="6">Large ribosomal subunit protein mL49</fullName>
    </recommendedName>
</protein>
<evidence type="ECO:0000313" key="8">
    <source>
        <dbReference type="EMBL" id="KAG5171574.1"/>
    </source>
</evidence>
<accession>A0A8H8CNZ1</accession>
<comment type="subcellular location">
    <subcellularLocation>
        <location evidence="1">Mitochondrion</location>
    </subcellularLocation>
</comment>
<dbReference type="PANTHER" id="PTHR13477">
    <property type="entry name" value="MITOCHONDRIAL 39S RIBOSOMAL PROTEIN L49"/>
    <property type="match status" value="1"/>
</dbReference>
<sequence>MFSLARRQVASQLTRTSANRSFSEAAASTSNELASTSSTLPPSKPATLPYYVPRNTRGNLPVYTDVRNAGGRHLILIRNIEGNTGLLARDISESLFEKDTYEASRLKVQITQNKHLILSGGHWKNHVIEWLRSKGF</sequence>
<name>A0A8H8CNZ1_PSICU</name>
<dbReference type="GO" id="GO:0006412">
    <property type="term" value="P:translation"/>
    <property type="evidence" value="ECO:0007669"/>
    <property type="project" value="InterPro"/>
</dbReference>
<reference evidence="8" key="1">
    <citation type="submission" date="2021-02" db="EMBL/GenBank/DDBJ databases">
        <title>Psilocybe cubensis genome.</title>
        <authorList>
            <person name="Mckernan K.J."/>
            <person name="Crawford S."/>
            <person name="Trippe A."/>
            <person name="Kane L.T."/>
            <person name="Mclaughlin S."/>
        </authorList>
    </citation>
    <scope>NUCLEOTIDE SEQUENCE [LARGE SCALE GENOMIC DNA]</scope>
    <source>
        <strain evidence="8">MGC-MH-2018</strain>
    </source>
</reference>
<dbReference type="EMBL" id="JAFIQS010000003">
    <property type="protein sequence ID" value="KAG5171574.1"/>
    <property type="molecule type" value="Genomic_DNA"/>
</dbReference>
<dbReference type="PANTHER" id="PTHR13477:SF0">
    <property type="entry name" value="LARGE RIBOSOMAL SUBUNIT PROTEIN ML49"/>
    <property type="match status" value="1"/>
</dbReference>
<proteinExistence type="inferred from homology"/>
<feature type="compositionally biased region" description="Polar residues" evidence="7">
    <location>
        <begin position="13"/>
        <end position="41"/>
    </location>
</feature>
<dbReference type="GO" id="GO:0005762">
    <property type="term" value="C:mitochondrial large ribosomal subunit"/>
    <property type="evidence" value="ECO:0007669"/>
    <property type="project" value="TreeGrafter"/>
</dbReference>
<organism evidence="8">
    <name type="scientific">Psilocybe cubensis</name>
    <name type="common">Psychedelic mushroom</name>
    <name type="synonym">Stropharia cubensis</name>
    <dbReference type="NCBI Taxonomy" id="181762"/>
    <lineage>
        <taxon>Eukaryota</taxon>
        <taxon>Fungi</taxon>
        <taxon>Dikarya</taxon>
        <taxon>Basidiomycota</taxon>
        <taxon>Agaricomycotina</taxon>
        <taxon>Agaricomycetes</taxon>
        <taxon>Agaricomycetidae</taxon>
        <taxon>Agaricales</taxon>
        <taxon>Agaricineae</taxon>
        <taxon>Strophariaceae</taxon>
        <taxon>Psilocybe</taxon>
    </lineage>
</organism>
<keyword evidence="5" id="KW-0687">Ribonucleoprotein</keyword>
<keyword evidence="3" id="KW-0689">Ribosomal protein</keyword>
<evidence type="ECO:0000256" key="2">
    <source>
        <dbReference type="ARBA" id="ARBA00005677"/>
    </source>
</evidence>
<evidence type="ECO:0000256" key="7">
    <source>
        <dbReference type="SAM" id="MobiDB-lite"/>
    </source>
</evidence>
<keyword evidence="4" id="KW-0496">Mitochondrion</keyword>
<comment type="caution">
    <text evidence="8">The sequence shown here is derived from an EMBL/GenBank/DDBJ whole genome shotgun (WGS) entry which is preliminary data.</text>
</comment>
<dbReference type="GO" id="GO:0003735">
    <property type="term" value="F:structural constituent of ribosome"/>
    <property type="evidence" value="ECO:0007669"/>
    <property type="project" value="InterPro"/>
</dbReference>
<dbReference type="Gene3D" id="3.30.780.10">
    <property type="entry name" value="SUI1-like domain"/>
    <property type="match status" value="1"/>
</dbReference>
<evidence type="ECO:0000256" key="4">
    <source>
        <dbReference type="ARBA" id="ARBA00023128"/>
    </source>
</evidence>
<comment type="similarity">
    <text evidence="2">Belongs to the mitochondrion-specific ribosomal protein mL49 family.</text>
</comment>
<evidence type="ECO:0000256" key="1">
    <source>
        <dbReference type="ARBA" id="ARBA00004173"/>
    </source>
</evidence>
<evidence type="ECO:0000256" key="6">
    <source>
        <dbReference type="ARBA" id="ARBA00035191"/>
    </source>
</evidence>
<dbReference type="AlphaFoldDB" id="A0A8H8CNZ1"/>